<proteinExistence type="predicted"/>
<dbReference type="SUPFAM" id="SSF55785">
    <property type="entry name" value="PYP-like sensor domain (PAS domain)"/>
    <property type="match status" value="1"/>
</dbReference>
<comment type="caution">
    <text evidence="3">The sequence shown here is derived from an EMBL/GenBank/DDBJ whole genome shotgun (WGS) entry which is preliminary data.</text>
</comment>
<protein>
    <submittedName>
        <fullName evidence="3">PAS domain S-box protein</fullName>
    </submittedName>
</protein>
<dbReference type="Pfam" id="PF00989">
    <property type="entry name" value="PAS"/>
    <property type="match status" value="1"/>
</dbReference>
<dbReference type="GO" id="GO:0006355">
    <property type="term" value="P:regulation of DNA-templated transcription"/>
    <property type="evidence" value="ECO:0007669"/>
    <property type="project" value="InterPro"/>
</dbReference>
<evidence type="ECO:0000313" key="3">
    <source>
        <dbReference type="EMBL" id="MDZ5001107.1"/>
    </source>
</evidence>
<evidence type="ECO:0000313" key="4">
    <source>
        <dbReference type="Proteomes" id="UP001291306"/>
    </source>
</evidence>
<dbReference type="PANTHER" id="PTHR44757:SF4">
    <property type="entry name" value="DIGUANYLATE CYCLASE DGCE-RELATED"/>
    <property type="match status" value="1"/>
</dbReference>
<dbReference type="InterPro" id="IPR052155">
    <property type="entry name" value="Biofilm_reg_signaling"/>
</dbReference>
<dbReference type="InterPro" id="IPR000014">
    <property type="entry name" value="PAS"/>
</dbReference>
<dbReference type="Proteomes" id="UP001291306">
    <property type="component" value="Unassembled WGS sequence"/>
</dbReference>
<dbReference type="InterPro" id="IPR035965">
    <property type="entry name" value="PAS-like_dom_sf"/>
</dbReference>
<dbReference type="AlphaFoldDB" id="A0AAW9IJQ3"/>
<name>A0AAW9IJQ3_CLOPF</name>
<sequence>MEEIIFDEKERLKTTLLSIGDGVISTDSHGNILLLNRIAEKLTGWTQEEAVGKPLEEVFNLIDEFTREKCNNPVYNVLRTGNIVELCNNSILISKDGEERFIEDNAAPIKGENDVINGVALAFRDVSEKKERQEKIEYLSFYD</sequence>
<organism evidence="3 4">
    <name type="scientific">Clostridium perfringens</name>
    <dbReference type="NCBI Taxonomy" id="1502"/>
    <lineage>
        <taxon>Bacteria</taxon>
        <taxon>Bacillati</taxon>
        <taxon>Bacillota</taxon>
        <taxon>Clostridia</taxon>
        <taxon>Eubacteriales</taxon>
        <taxon>Clostridiaceae</taxon>
        <taxon>Clostridium</taxon>
    </lineage>
</organism>
<dbReference type="InterPro" id="IPR000700">
    <property type="entry name" value="PAS-assoc_C"/>
</dbReference>
<feature type="non-terminal residue" evidence="3">
    <location>
        <position position="143"/>
    </location>
</feature>
<dbReference type="PROSITE" id="PS50112">
    <property type="entry name" value="PAS"/>
    <property type="match status" value="1"/>
</dbReference>
<dbReference type="EMBL" id="WNVC01001032">
    <property type="protein sequence ID" value="MDZ5001107.1"/>
    <property type="molecule type" value="Genomic_DNA"/>
</dbReference>
<evidence type="ECO:0000259" key="2">
    <source>
        <dbReference type="PROSITE" id="PS50113"/>
    </source>
</evidence>
<dbReference type="SMART" id="SM00091">
    <property type="entry name" value="PAS"/>
    <property type="match status" value="1"/>
</dbReference>
<reference evidence="3" key="1">
    <citation type="submission" date="2019-11" db="EMBL/GenBank/DDBJ databases">
        <title>Characterization of Clostridium perfringens isolates from swine manure treated agricultural soils.</title>
        <authorList>
            <person name="Wushke S.T."/>
        </authorList>
    </citation>
    <scope>NUCLEOTIDE SEQUENCE</scope>
    <source>
        <strain evidence="3">X26</strain>
    </source>
</reference>
<feature type="domain" description="PAC" evidence="2">
    <location>
        <begin position="86"/>
        <end position="138"/>
    </location>
</feature>
<dbReference type="Gene3D" id="3.30.450.20">
    <property type="entry name" value="PAS domain"/>
    <property type="match status" value="1"/>
</dbReference>
<feature type="domain" description="PAS" evidence="1">
    <location>
        <begin position="8"/>
        <end position="81"/>
    </location>
</feature>
<gene>
    <name evidence="3" type="ORF">GNF79_19000</name>
</gene>
<dbReference type="PROSITE" id="PS50113">
    <property type="entry name" value="PAC"/>
    <property type="match status" value="1"/>
</dbReference>
<evidence type="ECO:0000259" key="1">
    <source>
        <dbReference type="PROSITE" id="PS50112"/>
    </source>
</evidence>
<dbReference type="RefSeq" id="WP_322459260.1">
    <property type="nucleotide sequence ID" value="NZ_WNVC01001032.1"/>
</dbReference>
<accession>A0AAW9IJQ3</accession>
<dbReference type="NCBIfam" id="TIGR00229">
    <property type="entry name" value="sensory_box"/>
    <property type="match status" value="1"/>
</dbReference>
<dbReference type="CDD" id="cd00130">
    <property type="entry name" value="PAS"/>
    <property type="match status" value="1"/>
</dbReference>
<dbReference type="PANTHER" id="PTHR44757">
    <property type="entry name" value="DIGUANYLATE CYCLASE DGCP"/>
    <property type="match status" value="1"/>
</dbReference>
<dbReference type="InterPro" id="IPR013767">
    <property type="entry name" value="PAS_fold"/>
</dbReference>